<feature type="compositionally biased region" description="Polar residues" evidence="1">
    <location>
        <begin position="278"/>
        <end position="289"/>
    </location>
</feature>
<evidence type="ECO:0000313" key="3">
    <source>
        <dbReference type="EMBL" id="KAL0630730.1"/>
    </source>
</evidence>
<feature type="compositionally biased region" description="Basic residues" evidence="1">
    <location>
        <begin position="257"/>
        <end position="275"/>
    </location>
</feature>
<dbReference type="Gene3D" id="1.10.30.50">
    <property type="match status" value="1"/>
</dbReference>
<comment type="caution">
    <text evidence="3">The sequence shown here is derived from an EMBL/GenBank/DDBJ whole genome shotgun (WGS) entry which is preliminary data.</text>
</comment>
<evidence type="ECO:0000259" key="2">
    <source>
        <dbReference type="Pfam" id="PF13391"/>
    </source>
</evidence>
<dbReference type="EMBL" id="JBBBZM010000399">
    <property type="protein sequence ID" value="KAL0630730.1"/>
    <property type="molecule type" value="Genomic_DNA"/>
</dbReference>
<feature type="compositionally biased region" description="Pro residues" evidence="1">
    <location>
        <begin position="236"/>
        <end position="255"/>
    </location>
</feature>
<sequence length="328" mass="36495">MSLPIATLASSTNISSATRNRVIASTGSLCWLCGVPGRHVAHVVPRSDQLIFNDLHASNLLTFPNLHSYRNLLYLCPNCHTGYDDRVPEWAFLPTDMDPFLAAEQAYHDLRRACFPIPIARPDPPNTGLYTRYQIRRGMVLRRTFRERPTEEWWGSSVAAITRSASALCGIKRLSVTECGIPDAVAMKVQRLLLLYGAPDPEFMCIIRVPRADDNDDNGNTGDGDMLDPKEKADSRPPPPPLAGPSHPPARPQTRPPTRRSARTGKPPRRQRHDRNHITPSLTESQPSSCHGHGKSTKGLVEDEWFYGPKSTANDVSFWFKKAGGRMA</sequence>
<evidence type="ECO:0000256" key="1">
    <source>
        <dbReference type="SAM" id="MobiDB-lite"/>
    </source>
</evidence>
<keyword evidence="4" id="KW-1185">Reference proteome</keyword>
<feature type="region of interest" description="Disordered" evidence="1">
    <location>
        <begin position="211"/>
        <end position="297"/>
    </location>
</feature>
<dbReference type="Pfam" id="PF13391">
    <property type="entry name" value="HNH_2"/>
    <property type="match status" value="1"/>
</dbReference>
<feature type="domain" description="HNH nuclease" evidence="2">
    <location>
        <begin position="30"/>
        <end position="85"/>
    </location>
</feature>
<gene>
    <name evidence="3" type="ORF">Q9L58_010419</name>
</gene>
<dbReference type="CDD" id="cd00085">
    <property type="entry name" value="HNHc"/>
    <property type="match status" value="1"/>
</dbReference>
<evidence type="ECO:0000313" key="4">
    <source>
        <dbReference type="Proteomes" id="UP001447188"/>
    </source>
</evidence>
<name>A0ABR3G4L6_9PEZI</name>
<dbReference type="InterPro" id="IPR003615">
    <property type="entry name" value="HNH_nuc"/>
</dbReference>
<accession>A0ABR3G4L6</accession>
<proteinExistence type="predicted"/>
<protein>
    <recommendedName>
        <fullName evidence="2">HNH nuclease domain-containing protein</fullName>
    </recommendedName>
</protein>
<dbReference type="Proteomes" id="UP001447188">
    <property type="component" value="Unassembled WGS sequence"/>
</dbReference>
<organism evidence="3 4">
    <name type="scientific">Discina gigas</name>
    <dbReference type="NCBI Taxonomy" id="1032678"/>
    <lineage>
        <taxon>Eukaryota</taxon>
        <taxon>Fungi</taxon>
        <taxon>Dikarya</taxon>
        <taxon>Ascomycota</taxon>
        <taxon>Pezizomycotina</taxon>
        <taxon>Pezizomycetes</taxon>
        <taxon>Pezizales</taxon>
        <taxon>Discinaceae</taxon>
        <taxon>Discina</taxon>
    </lineage>
</organism>
<reference evidence="3 4" key="1">
    <citation type="submission" date="2024-02" db="EMBL/GenBank/DDBJ databases">
        <title>Discinaceae phylogenomics.</title>
        <authorList>
            <person name="Dirks A.C."/>
            <person name="James T.Y."/>
        </authorList>
    </citation>
    <scope>NUCLEOTIDE SEQUENCE [LARGE SCALE GENOMIC DNA]</scope>
    <source>
        <strain evidence="3 4">ACD0624</strain>
    </source>
</reference>